<protein>
    <submittedName>
        <fullName evidence="1">Uncharacterized protein</fullName>
    </submittedName>
</protein>
<comment type="caution">
    <text evidence="1">The sequence shown here is derived from an EMBL/GenBank/DDBJ whole genome shotgun (WGS) entry which is preliminary data.</text>
</comment>
<evidence type="ECO:0000313" key="1">
    <source>
        <dbReference type="EMBL" id="MDB8687727.1"/>
    </source>
</evidence>
<organism evidence="1 2">
    <name type="scientific">Mediterraneibacter gnavus</name>
    <name type="common">Ruminococcus gnavus</name>
    <dbReference type="NCBI Taxonomy" id="33038"/>
    <lineage>
        <taxon>Bacteria</taxon>
        <taxon>Bacillati</taxon>
        <taxon>Bacillota</taxon>
        <taxon>Clostridia</taxon>
        <taxon>Lachnospirales</taxon>
        <taxon>Lachnospiraceae</taxon>
        <taxon>Mediterraneibacter</taxon>
    </lineage>
</organism>
<reference evidence="1" key="1">
    <citation type="submission" date="2023-01" db="EMBL/GenBank/DDBJ databases">
        <title>Human gut microbiome strain richness.</title>
        <authorList>
            <person name="Chen-Liaw A."/>
        </authorList>
    </citation>
    <scope>NUCLEOTIDE SEQUENCE</scope>
    <source>
        <strain evidence="1">RTP21484st1_H11_RTP21484_190118</strain>
    </source>
</reference>
<dbReference type="Proteomes" id="UP001212160">
    <property type="component" value="Unassembled WGS sequence"/>
</dbReference>
<dbReference type="RefSeq" id="WP_272108036.1">
    <property type="nucleotide sequence ID" value="NZ_JAQMLA010000047.1"/>
</dbReference>
<evidence type="ECO:0000313" key="2">
    <source>
        <dbReference type="Proteomes" id="UP001212160"/>
    </source>
</evidence>
<dbReference type="EMBL" id="JAQMLA010000047">
    <property type="protein sequence ID" value="MDB8687727.1"/>
    <property type="molecule type" value="Genomic_DNA"/>
</dbReference>
<dbReference type="AlphaFoldDB" id="A0AAW6DHZ2"/>
<proteinExistence type="predicted"/>
<accession>A0AAW6DHZ2</accession>
<gene>
    <name evidence="1" type="ORF">PNW85_13810</name>
</gene>
<sequence length="68" mass="8134">MSRKELLDVVQELIFILSERKITPREAETVGYIFEKSIKENNEREKERYMEEGVFSWNSPETQKSSIH</sequence>
<name>A0AAW6DHZ2_MEDGN</name>